<gene>
    <name evidence="8" type="ORF">ACOF00016_LOCUS4861</name>
</gene>
<feature type="compositionally biased region" description="Polar residues" evidence="6">
    <location>
        <begin position="642"/>
        <end position="663"/>
    </location>
</feature>
<keyword evidence="3" id="KW-0223">Dioxygenase</keyword>
<evidence type="ECO:0000259" key="7">
    <source>
        <dbReference type="PROSITE" id="PS51471"/>
    </source>
</evidence>
<dbReference type="PANTHER" id="PTHR10869">
    <property type="entry name" value="PROLYL 4-HYDROXYLASE ALPHA SUBUNIT"/>
    <property type="match status" value="1"/>
</dbReference>
<dbReference type="EMBL" id="HBIM01005719">
    <property type="protein sequence ID" value="CAE0407034.1"/>
    <property type="molecule type" value="Transcribed_RNA"/>
</dbReference>
<dbReference type="SMART" id="SM00702">
    <property type="entry name" value="P4Hc"/>
    <property type="match status" value="1"/>
</dbReference>
<comment type="cofactor">
    <cofactor evidence="1">
        <name>L-ascorbate</name>
        <dbReference type="ChEBI" id="CHEBI:38290"/>
    </cofactor>
</comment>
<reference evidence="8" key="1">
    <citation type="submission" date="2021-01" db="EMBL/GenBank/DDBJ databases">
        <authorList>
            <person name="Corre E."/>
            <person name="Pelletier E."/>
            <person name="Niang G."/>
            <person name="Scheremetjew M."/>
            <person name="Finn R."/>
            <person name="Kale V."/>
            <person name="Holt S."/>
            <person name="Cochrane G."/>
            <person name="Meng A."/>
            <person name="Brown T."/>
            <person name="Cohen L."/>
        </authorList>
    </citation>
    <scope>NUCLEOTIDE SEQUENCE</scope>
    <source>
        <strain evidence="8">CCMP127</strain>
    </source>
</reference>
<dbReference type="GO" id="GO:0031418">
    <property type="term" value="F:L-ascorbic acid binding"/>
    <property type="evidence" value="ECO:0007669"/>
    <property type="project" value="InterPro"/>
</dbReference>
<dbReference type="InterPro" id="IPR044862">
    <property type="entry name" value="Pro_4_hyd_alph_FE2OG_OXY"/>
</dbReference>
<dbReference type="GO" id="GO:0004656">
    <property type="term" value="F:procollagen-proline 4-dioxygenase activity"/>
    <property type="evidence" value="ECO:0007669"/>
    <property type="project" value="TreeGrafter"/>
</dbReference>
<evidence type="ECO:0000256" key="1">
    <source>
        <dbReference type="ARBA" id="ARBA00001961"/>
    </source>
</evidence>
<protein>
    <recommendedName>
        <fullName evidence="7">Fe2OG dioxygenase domain-containing protein</fullName>
    </recommendedName>
</protein>
<organism evidence="8">
    <name type="scientific">Amphora coffeiformis</name>
    <dbReference type="NCBI Taxonomy" id="265554"/>
    <lineage>
        <taxon>Eukaryota</taxon>
        <taxon>Sar</taxon>
        <taxon>Stramenopiles</taxon>
        <taxon>Ochrophyta</taxon>
        <taxon>Bacillariophyta</taxon>
        <taxon>Bacillariophyceae</taxon>
        <taxon>Bacillariophycidae</taxon>
        <taxon>Thalassiophysales</taxon>
        <taxon>Catenulaceae</taxon>
        <taxon>Amphora</taxon>
    </lineage>
</organism>
<evidence type="ECO:0000256" key="4">
    <source>
        <dbReference type="ARBA" id="ARBA00023002"/>
    </source>
</evidence>
<keyword evidence="2" id="KW-0479">Metal-binding</keyword>
<feature type="compositionally biased region" description="Low complexity" evidence="6">
    <location>
        <begin position="446"/>
        <end position="456"/>
    </location>
</feature>
<dbReference type="AlphaFoldDB" id="A0A7S3P4T5"/>
<dbReference type="InterPro" id="IPR005123">
    <property type="entry name" value="Oxoglu/Fe-dep_dioxygenase_dom"/>
</dbReference>
<evidence type="ECO:0000313" key="8">
    <source>
        <dbReference type="EMBL" id="CAE0407034.1"/>
    </source>
</evidence>
<dbReference type="PANTHER" id="PTHR10869:SF246">
    <property type="entry name" value="TRANSMEMBRANE PROLYL 4-HYDROXYLASE"/>
    <property type="match status" value="1"/>
</dbReference>
<sequence length="726" mass="81088">MMMKNRHHYHHIMSLLVRSPFPCQRQRQCQFQRVWVLVFFFLAILAGRGRAVSLMERVDDDNTKNNNSKEANKHGTKWRKILQDLVAKVPPVKKVLLDGLETMQTTLRKMKTQSQTPSAATTTTTKTTSTTKPVVVDDFMTPEEAQTLLQRYGPLLHNSLHYNDKLGSVVQSQYRTSRSVRLPPLGDALVFDIEQRAAAVASSSATSTTSTTNQYKFNHSLVEDFQLACYGPGQLYGLHRDDNDGRSATASADRAATVLIYLQEPQRGGATLFTRRPIEEERDVDTKQALRTEAGALKLFQRYCDKPHPQFLVVEPQTGRAVTWLNWYHGSPPHMEDTFAHDSTHGACPVVEGEKCVIQQWISKPHHTLPLRDERVAAIFPCGADRSYRQILVHVQHGPPSDNHHKHQDDEDDENCMKDVSTRRGAYTAQLCLVQKEPAPQHPHPTTTTTTITTTTNSSRDDDDNKDTRLLLRDYIDRQGPYVGVGALGVANGLTTTISLLPTSSSDDDNMGDFTVSFWAKNIANGTTLVTLGDRLRVTAWKSSLGVNNGDPSNEWKLVLSDEWNSTATEPSYIRLAFPANQWMWYSFSMDGRDSTVHFSVVSKRGDLLGTTHWKVQPVDGRILATSTLNLLVAPRRPESNLAASGQSNSPNPARSTFGSPQQVAFVPDSPPSVDRGEESSNSSDCEKIAPLETAEISFVVLHSAVLGEQEMKSLRLQIERYNIEK</sequence>
<dbReference type="InterPro" id="IPR006620">
    <property type="entry name" value="Pro_4_hyd_alph"/>
</dbReference>
<evidence type="ECO:0000256" key="6">
    <source>
        <dbReference type="SAM" id="MobiDB-lite"/>
    </source>
</evidence>
<feature type="region of interest" description="Disordered" evidence="6">
    <location>
        <begin position="640"/>
        <end position="688"/>
    </location>
</feature>
<name>A0A7S3P4T5_9STRA</name>
<dbReference type="GO" id="GO:0005506">
    <property type="term" value="F:iron ion binding"/>
    <property type="evidence" value="ECO:0007669"/>
    <property type="project" value="InterPro"/>
</dbReference>
<feature type="compositionally biased region" description="Basic and acidic residues" evidence="6">
    <location>
        <begin position="675"/>
        <end position="688"/>
    </location>
</feature>
<feature type="region of interest" description="Disordered" evidence="6">
    <location>
        <begin position="438"/>
        <end position="466"/>
    </location>
</feature>
<feature type="region of interest" description="Disordered" evidence="6">
    <location>
        <begin position="397"/>
        <end position="416"/>
    </location>
</feature>
<dbReference type="Pfam" id="PF13640">
    <property type="entry name" value="2OG-FeII_Oxy_3"/>
    <property type="match status" value="1"/>
</dbReference>
<dbReference type="InterPro" id="IPR045054">
    <property type="entry name" value="P4HA-like"/>
</dbReference>
<dbReference type="Gene3D" id="2.60.120.620">
    <property type="entry name" value="q2cbj1_9rhob like domain"/>
    <property type="match status" value="1"/>
</dbReference>
<proteinExistence type="predicted"/>
<evidence type="ECO:0000256" key="5">
    <source>
        <dbReference type="ARBA" id="ARBA00023004"/>
    </source>
</evidence>
<keyword evidence="4" id="KW-0560">Oxidoreductase</keyword>
<keyword evidence="5" id="KW-0408">Iron</keyword>
<accession>A0A7S3P4T5</accession>
<dbReference type="GO" id="GO:0005783">
    <property type="term" value="C:endoplasmic reticulum"/>
    <property type="evidence" value="ECO:0007669"/>
    <property type="project" value="TreeGrafter"/>
</dbReference>
<evidence type="ECO:0000256" key="2">
    <source>
        <dbReference type="ARBA" id="ARBA00022723"/>
    </source>
</evidence>
<dbReference type="PROSITE" id="PS51471">
    <property type="entry name" value="FE2OG_OXY"/>
    <property type="match status" value="1"/>
</dbReference>
<evidence type="ECO:0000256" key="3">
    <source>
        <dbReference type="ARBA" id="ARBA00022964"/>
    </source>
</evidence>
<feature type="domain" description="Fe2OG dioxygenase" evidence="7">
    <location>
        <begin position="216"/>
        <end position="364"/>
    </location>
</feature>